<protein>
    <submittedName>
        <fullName evidence="1">Uncharacterized protein</fullName>
    </submittedName>
</protein>
<accession>A0A2R5F7Y6</accession>
<name>A0A2R5F7Y6_9PROT</name>
<evidence type="ECO:0000313" key="2">
    <source>
        <dbReference type="Proteomes" id="UP000245081"/>
    </source>
</evidence>
<reference evidence="1 2" key="1">
    <citation type="journal article" date="2018" name="Environ. Microbiol.">
        <title>Isolation and genomic characterization of Novimethylophilus kurashikiensis gen. nov. sp. nov., a new lanthanide-dependent methylotrophic species of Methylophilaceae.</title>
        <authorList>
            <person name="Lv H."/>
            <person name="Sahin N."/>
            <person name="Tani A."/>
        </authorList>
    </citation>
    <scope>NUCLEOTIDE SEQUENCE [LARGE SCALE GENOMIC DNA]</scope>
    <source>
        <strain evidence="1 2">La2-4</strain>
    </source>
</reference>
<gene>
    <name evidence="1" type="ORF">NMK_1900</name>
</gene>
<proteinExistence type="predicted"/>
<dbReference type="AlphaFoldDB" id="A0A2R5F7Y6"/>
<sequence>MVVPSIIMAAAADLVRQMYLPPQAQPYWLLSGVVPNTLLGHLLAVLMEGAVVPRTPQLEVEVILGYLRIIQPPKLMHWSWLGVAGVAFLLRVVREVALLVRQVVGQVVGEAEHNLEEVAQVGLWALLGLLSKAVVGSQIYRGQEAVAAISAGALAMQVAAVLAISSPGRLTQDY</sequence>
<organism evidence="1 2">
    <name type="scientific">Novimethylophilus kurashikiensis</name>
    <dbReference type="NCBI Taxonomy" id="1825523"/>
    <lineage>
        <taxon>Bacteria</taxon>
        <taxon>Pseudomonadati</taxon>
        <taxon>Pseudomonadota</taxon>
        <taxon>Betaproteobacteria</taxon>
        <taxon>Nitrosomonadales</taxon>
        <taxon>Methylophilaceae</taxon>
        <taxon>Novimethylophilus</taxon>
    </lineage>
</organism>
<comment type="caution">
    <text evidence="1">The sequence shown here is derived from an EMBL/GenBank/DDBJ whole genome shotgun (WGS) entry which is preliminary data.</text>
</comment>
<dbReference type="Proteomes" id="UP000245081">
    <property type="component" value="Unassembled WGS sequence"/>
</dbReference>
<keyword evidence="2" id="KW-1185">Reference proteome</keyword>
<dbReference type="EMBL" id="BDOQ01000007">
    <property type="protein sequence ID" value="GBG14307.1"/>
    <property type="molecule type" value="Genomic_DNA"/>
</dbReference>
<evidence type="ECO:0000313" key="1">
    <source>
        <dbReference type="EMBL" id="GBG14307.1"/>
    </source>
</evidence>